<evidence type="ECO:0000313" key="2">
    <source>
        <dbReference type="Proteomes" id="UP000193224"/>
    </source>
</evidence>
<dbReference type="EMBL" id="FWXB01000001">
    <property type="protein sequence ID" value="SMC10811.1"/>
    <property type="molecule type" value="Genomic_DNA"/>
</dbReference>
<name>A0A1X7BMH4_9RHOB</name>
<proteinExistence type="predicted"/>
<gene>
    <name evidence="1" type="ORF">ROA7745_00618</name>
</gene>
<dbReference type="AlphaFoldDB" id="A0A1X7BMH4"/>
<dbReference type="Proteomes" id="UP000193224">
    <property type="component" value="Unassembled WGS sequence"/>
</dbReference>
<protein>
    <submittedName>
        <fullName evidence="1">Uncharacterized protein</fullName>
    </submittedName>
</protein>
<evidence type="ECO:0000313" key="1">
    <source>
        <dbReference type="EMBL" id="SMC10811.1"/>
    </source>
</evidence>
<accession>A0A1X7BMH4</accession>
<reference evidence="1 2" key="1">
    <citation type="submission" date="2017-03" db="EMBL/GenBank/DDBJ databases">
        <authorList>
            <person name="Afonso C.L."/>
            <person name="Miller P.J."/>
            <person name="Scott M.A."/>
            <person name="Spackman E."/>
            <person name="Goraichik I."/>
            <person name="Dimitrov K.M."/>
            <person name="Suarez D.L."/>
            <person name="Swayne D.E."/>
        </authorList>
    </citation>
    <scope>NUCLEOTIDE SEQUENCE [LARGE SCALE GENOMIC DNA]</scope>
    <source>
        <strain evidence="1 2">CECT 7745</strain>
    </source>
</reference>
<sequence>MITKRVKQTLSWVMTLEAAVSAGLSIPRFGTNVGHSQSLPAERKIGHFQSLVSRAKASRQSTNKFEAATAATA</sequence>
<organism evidence="1 2">
    <name type="scientific">Roseovarius aestuarii</name>
    <dbReference type="NCBI Taxonomy" id="475083"/>
    <lineage>
        <taxon>Bacteria</taxon>
        <taxon>Pseudomonadati</taxon>
        <taxon>Pseudomonadota</taxon>
        <taxon>Alphaproteobacteria</taxon>
        <taxon>Rhodobacterales</taxon>
        <taxon>Roseobacteraceae</taxon>
        <taxon>Roseovarius</taxon>
    </lineage>
</organism>
<keyword evidence="2" id="KW-1185">Reference proteome</keyword>